<dbReference type="EMBL" id="AZEY01000020">
    <property type="protein sequence ID" value="KRL69013.1"/>
    <property type="molecule type" value="Genomic_DNA"/>
</dbReference>
<accession>A0A0R1SS06</accession>
<dbReference type="STRING" id="1423739.FC85_GL002232"/>
<dbReference type="GO" id="GO:0005524">
    <property type="term" value="F:ATP binding"/>
    <property type="evidence" value="ECO:0007669"/>
    <property type="project" value="UniProtKB-KW"/>
</dbReference>
<dbReference type="InterPro" id="IPR027417">
    <property type="entry name" value="P-loop_NTPase"/>
</dbReference>
<protein>
    <submittedName>
        <fullName evidence="4">ABC superfamily ATP binding cassette transporter, ABC protein</fullName>
    </submittedName>
</protein>
<keyword evidence="1" id="KW-0547">Nucleotide-binding</keyword>
<evidence type="ECO:0000259" key="3">
    <source>
        <dbReference type="PROSITE" id="PS50893"/>
    </source>
</evidence>
<dbReference type="PROSITE" id="PS50893">
    <property type="entry name" value="ABC_TRANSPORTER_2"/>
    <property type="match status" value="1"/>
</dbReference>
<dbReference type="Proteomes" id="UP000052013">
    <property type="component" value="Unassembled WGS sequence"/>
</dbReference>
<dbReference type="RefSeq" id="WP_057863870.1">
    <property type="nucleotide sequence ID" value="NZ_AZEY01000020.1"/>
</dbReference>
<sequence>MSVLEVNHVSKSFGSNTILQDINLAFEENKIYGLLGRNGAGKSTLLNIMTNRIFPDAGDVKLDSENINDNDTKLGLMYLMSEVNLYSNGTTLKQIISDTELMYGDFDHSFAARLIDEFGIDINQKFGKLSTGYNSIFKLILALCVPVKFVLLDEPVLGLDANHRELFYSELIQSYSDNPRTFIISTHLIEEVANIISDVIVLDQGRIMLDQPVEDVLAKTHSVVGPAKDVERYTKGLNVIGHDTMGTIKANYVYGDLDDRPLPDTVQLSNFDLQKLFIFLTNKYEGSMHSEN</sequence>
<comment type="caution">
    <text evidence="4">The sequence shown here is derived from an EMBL/GenBank/DDBJ whole genome shotgun (WGS) entry which is preliminary data.</text>
</comment>
<reference evidence="4 5" key="1">
    <citation type="journal article" date="2015" name="Genome Announc.">
        <title>Expanding the biotechnology potential of lactobacilli through comparative genomics of 213 strains and associated genera.</title>
        <authorList>
            <person name="Sun Z."/>
            <person name="Harris H.M."/>
            <person name="McCann A."/>
            <person name="Guo C."/>
            <person name="Argimon S."/>
            <person name="Zhang W."/>
            <person name="Yang X."/>
            <person name="Jeffery I.B."/>
            <person name="Cooney J.C."/>
            <person name="Kagawa T.F."/>
            <person name="Liu W."/>
            <person name="Song Y."/>
            <person name="Salvetti E."/>
            <person name="Wrobel A."/>
            <person name="Rasinkangas P."/>
            <person name="Parkhill J."/>
            <person name="Rea M.C."/>
            <person name="O'Sullivan O."/>
            <person name="Ritari J."/>
            <person name="Douillard F.P."/>
            <person name="Paul Ross R."/>
            <person name="Yang R."/>
            <person name="Briner A.E."/>
            <person name="Felis G.E."/>
            <person name="de Vos W.M."/>
            <person name="Barrangou R."/>
            <person name="Klaenhammer T.R."/>
            <person name="Caufield P.W."/>
            <person name="Cui Y."/>
            <person name="Zhang H."/>
            <person name="O'Toole P.W."/>
        </authorList>
    </citation>
    <scope>NUCLEOTIDE SEQUENCE [LARGE SCALE GENOMIC DNA]</scope>
    <source>
        <strain evidence="4 5">DSM 14421</strain>
    </source>
</reference>
<feature type="domain" description="ABC transporter" evidence="3">
    <location>
        <begin position="4"/>
        <end position="229"/>
    </location>
</feature>
<proteinExistence type="predicted"/>
<dbReference type="PANTHER" id="PTHR43158">
    <property type="entry name" value="SKFA PEPTIDE EXPORT ATP-BINDING PROTEIN SKFE"/>
    <property type="match status" value="1"/>
</dbReference>
<name>A0A0R1SS06_9LACO</name>
<evidence type="ECO:0000256" key="2">
    <source>
        <dbReference type="ARBA" id="ARBA00022840"/>
    </source>
</evidence>
<dbReference type="Gene3D" id="3.40.50.300">
    <property type="entry name" value="P-loop containing nucleotide triphosphate hydrolases"/>
    <property type="match status" value="1"/>
</dbReference>
<dbReference type="InterPro" id="IPR003593">
    <property type="entry name" value="AAA+_ATPase"/>
</dbReference>
<evidence type="ECO:0000313" key="5">
    <source>
        <dbReference type="Proteomes" id="UP000052013"/>
    </source>
</evidence>
<evidence type="ECO:0000313" key="4">
    <source>
        <dbReference type="EMBL" id="KRL69013.1"/>
    </source>
</evidence>
<evidence type="ECO:0000256" key="1">
    <source>
        <dbReference type="ARBA" id="ARBA00022741"/>
    </source>
</evidence>
<organism evidence="4 5">
    <name type="scientific">Lentilactobacillus diolivorans DSM 14421</name>
    <dbReference type="NCBI Taxonomy" id="1423739"/>
    <lineage>
        <taxon>Bacteria</taxon>
        <taxon>Bacillati</taxon>
        <taxon>Bacillota</taxon>
        <taxon>Bacilli</taxon>
        <taxon>Lactobacillales</taxon>
        <taxon>Lactobacillaceae</taxon>
        <taxon>Lentilactobacillus</taxon>
    </lineage>
</organism>
<dbReference type="PATRIC" id="fig|1423739.3.peg.2320"/>
<dbReference type="PANTHER" id="PTHR43158:SF5">
    <property type="entry name" value="ABC TRANSPORTER, ATP-BINDING PROTEIN"/>
    <property type="match status" value="1"/>
</dbReference>
<dbReference type="AlphaFoldDB" id="A0A0R1SS06"/>
<dbReference type="SMART" id="SM00382">
    <property type="entry name" value="AAA"/>
    <property type="match status" value="1"/>
</dbReference>
<gene>
    <name evidence="4" type="ORF">FC85_GL002232</name>
</gene>
<dbReference type="SUPFAM" id="SSF52540">
    <property type="entry name" value="P-loop containing nucleoside triphosphate hydrolases"/>
    <property type="match status" value="1"/>
</dbReference>
<dbReference type="Pfam" id="PF00005">
    <property type="entry name" value="ABC_tran"/>
    <property type="match status" value="1"/>
</dbReference>
<keyword evidence="2" id="KW-0067">ATP-binding</keyword>
<dbReference type="CDD" id="cd03230">
    <property type="entry name" value="ABC_DR_subfamily_A"/>
    <property type="match status" value="1"/>
</dbReference>
<dbReference type="InterPro" id="IPR003439">
    <property type="entry name" value="ABC_transporter-like_ATP-bd"/>
</dbReference>
<dbReference type="GO" id="GO:0016887">
    <property type="term" value="F:ATP hydrolysis activity"/>
    <property type="evidence" value="ECO:0007669"/>
    <property type="project" value="InterPro"/>
</dbReference>